<gene>
    <name evidence="2" type="ORF">PHISCL_07140</name>
</gene>
<organism evidence="2 3">
    <name type="scientific">Aspergillus sclerotialis</name>
    <dbReference type="NCBI Taxonomy" id="2070753"/>
    <lineage>
        <taxon>Eukaryota</taxon>
        <taxon>Fungi</taxon>
        <taxon>Dikarya</taxon>
        <taxon>Ascomycota</taxon>
        <taxon>Pezizomycotina</taxon>
        <taxon>Eurotiomycetes</taxon>
        <taxon>Eurotiomycetidae</taxon>
        <taxon>Eurotiales</taxon>
        <taxon>Aspergillaceae</taxon>
        <taxon>Aspergillus</taxon>
        <taxon>Aspergillus subgen. Polypaecilum</taxon>
    </lineage>
</organism>
<comment type="caution">
    <text evidence="2">The sequence shown here is derived from an EMBL/GenBank/DDBJ whole genome shotgun (WGS) entry which is preliminary data.</text>
</comment>
<protein>
    <recommendedName>
        <fullName evidence="4">MARVEL domain-containing protein</fullName>
    </recommendedName>
</protein>
<evidence type="ECO:0000313" key="3">
    <source>
        <dbReference type="Proteomes" id="UP000266188"/>
    </source>
</evidence>
<sequence>MQSNGALGATFHIARAFQGCSLIAIIGMTANFIAQIVSANATPPNILIGTIAVTCVAVIYCVITSILMIDNILPFLACAILDLLVLIALIVVAVIIGKPLSYLKCGSLHLPSDEDGDSSALAFTTHLKSYLNKAGEKIDYINWIGASKAVCLEGKAIWGLCIALCILFFFSAVCAVCLWKRKKSQMGEKLDG</sequence>
<keyword evidence="1" id="KW-0812">Transmembrane</keyword>
<evidence type="ECO:0000256" key="1">
    <source>
        <dbReference type="SAM" id="Phobius"/>
    </source>
</evidence>
<dbReference type="Proteomes" id="UP000266188">
    <property type="component" value="Unassembled WGS sequence"/>
</dbReference>
<dbReference type="EMBL" id="MVGC01000299">
    <property type="protein sequence ID" value="RJE20524.1"/>
    <property type="molecule type" value="Genomic_DNA"/>
</dbReference>
<keyword evidence="3" id="KW-1185">Reference proteome</keyword>
<dbReference type="AlphaFoldDB" id="A0A3A2ZMD8"/>
<dbReference type="OrthoDB" id="5366688at2759"/>
<feature type="transmembrane region" description="Helical" evidence="1">
    <location>
        <begin position="156"/>
        <end position="179"/>
    </location>
</feature>
<keyword evidence="1" id="KW-1133">Transmembrane helix</keyword>
<name>A0A3A2ZMD8_9EURO</name>
<evidence type="ECO:0008006" key="4">
    <source>
        <dbReference type="Google" id="ProtNLM"/>
    </source>
</evidence>
<feature type="transmembrane region" description="Helical" evidence="1">
    <location>
        <begin position="12"/>
        <end position="34"/>
    </location>
</feature>
<accession>A0A3A2ZMD8</accession>
<reference evidence="3" key="1">
    <citation type="submission" date="2017-02" db="EMBL/GenBank/DDBJ databases">
        <authorList>
            <person name="Tafer H."/>
            <person name="Lopandic K."/>
        </authorList>
    </citation>
    <scope>NUCLEOTIDE SEQUENCE [LARGE SCALE GENOMIC DNA]</scope>
    <source>
        <strain evidence="3">CBS 366.77</strain>
    </source>
</reference>
<evidence type="ECO:0000313" key="2">
    <source>
        <dbReference type="EMBL" id="RJE20524.1"/>
    </source>
</evidence>
<feature type="transmembrane region" description="Helical" evidence="1">
    <location>
        <begin position="75"/>
        <end position="96"/>
    </location>
</feature>
<keyword evidence="1" id="KW-0472">Membrane</keyword>
<feature type="transmembrane region" description="Helical" evidence="1">
    <location>
        <begin position="46"/>
        <end position="68"/>
    </location>
</feature>
<proteinExistence type="predicted"/>